<gene>
    <name evidence="1" type="ORF">DOK78_000310</name>
</gene>
<sequence length="125" mass="14159">MKKKFVLSGLLVFCFMLMTPIVLARSIGSFSISMSGFYYNSGLLLKEKNGSHVLNLDSRKNNIKVKNVLRNSGNEDRSQVNMLSTGSRKEYANWASKGYSYKISMARENWFDVQTIVTGSWSPDK</sequence>
<dbReference type="Proteomes" id="UP000664701">
    <property type="component" value="Chromosome"/>
</dbReference>
<reference evidence="1 2" key="1">
    <citation type="submission" date="2021-03" db="EMBL/GenBank/DDBJ databases">
        <authorList>
            <person name="Gilmore M.S."/>
            <person name="Schwartzman J."/>
            <person name="Van Tyne D."/>
            <person name="Martin M."/>
            <person name="Earl A.M."/>
            <person name="Manson A.L."/>
            <person name="Straub T."/>
            <person name="Salamzade R."/>
            <person name="Saavedra J."/>
            <person name="Lebreton F."/>
            <person name="Prichula J."/>
            <person name="Schaufler K."/>
            <person name="Gaca A."/>
            <person name="Sgardioli B."/>
            <person name="Wagenaar J."/>
            <person name="Strong T."/>
        </authorList>
    </citation>
    <scope>NUCLEOTIDE SEQUENCE [LARGE SCALE GENOMIC DNA]</scope>
    <source>
        <strain evidence="1 2">DIV2402</strain>
    </source>
</reference>
<dbReference type="EMBL" id="CP147251">
    <property type="protein sequence ID" value="WYJ75734.1"/>
    <property type="molecule type" value="Genomic_DNA"/>
</dbReference>
<keyword evidence="2" id="KW-1185">Reference proteome</keyword>
<evidence type="ECO:0000313" key="2">
    <source>
        <dbReference type="Proteomes" id="UP000664701"/>
    </source>
</evidence>
<name>A0ABZ2SIN0_9ENTE</name>
<evidence type="ECO:0000313" key="1">
    <source>
        <dbReference type="EMBL" id="WYJ75734.1"/>
    </source>
</evidence>
<reference evidence="1 2" key="2">
    <citation type="submission" date="2024-03" db="EMBL/GenBank/DDBJ databases">
        <title>The Genome Sequence of Enterococcus sp. DIV2402.</title>
        <authorList>
            <consortium name="The Broad Institute Genomics Platform"/>
            <consortium name="The Broad Institute Microbial Omics Core"/>
            <consortium name="The Broad Institute Genomic Center for Infectious Diseases"/>
            <person name="Earl A."/>
            <person name="Manson A."/>
            <person name="Gilmore M."/>
            <person name="Schwartman J."/>
            <person name="Shea T."/>
            <person name="Abouelleil A."/>
            <person name="Cao P."/>
            <person name="Chapman S."/>
            <person name="Cusick C."/>
            <person name="Young S."/>
            <person name="Neafsey D."/>
            <person name="Nusbaum C."/>
            <person name="Birren B."/>
        </authorList>
    </citation>
    <scope>NUCLEOTIDE SEQUENCE [LARGE SCALE GENOMIC DNA]</scope>
    <source>
        <strain evidence="1 2">DIV2402</strain>
    </source>
</reference>
<proteinExistence type="predicted"/>
<accession>A0ABZ2SIN0</accession>
<protein>
    <submittedName>
        <fullName evidence="1">Uncharacterized protein</fullName>
    </submittedName>
</protein>
<dbReference type="RefSeq" id="WP_207941541.1">
    <property type="nucleotide sequence ID" value="NZ_CP147251.1"/>
</dbReference>
<organism evidence="1 2">
    <name type="scientific">Candidatus Enterococcus lowellii</name>
    <dbReference type="NCBI Taxonomy" id="2230877"/>
    <lineage>
        <taxon>Bacteria</taxon>
        <taxon>Bacillati</taxon>
        <taxon>Bacillota</taxon>
        <taxon>Bacilli</taxon>
        <taxon>Lactobacillales</taxon>
        <taxon>Enterococcaceae</taxon>
        <taxon>Enterococcus</taxon>
    </lineage>
</organism>